<feature type="region of interest" description="Disordered" evidence="1">
    <location>
        <begin position="108"/>
        <end position="154"/>
    </location>
</feature>
<evidence type="ECO:0000313" key="2">
    <source>
        <dbReference type="EMBL" id="PSR65876.1"/>
    </source>
</evidence>
<accession>A0A2T2ZDS5</accession>
<comment type="caution">
    <text evidence="2">The sequence shown here is derived from an EMBL/GenBank/DDBJ whole genome shotgun (WGS) entry which is preliminary data.</text>
</comment>
<dbReference type="Proteomes" id="UP000241647">
    <property type="component" value="Unassembled WGS sequence"/>
</dbReference>
<evidence type="ECO:0000313" key="3">
    <source>
        <dbReference type="Proteomes" id="UP000241647"/>
    </source>
</evidence>
<reference evidence="2 3" key="1">
    <citation type="submission" date="2018-02" db="EMBL/GenBank/DDBJ databases">
        <title>8 Nocardia nova and 1 Nocardia cyriacigeorgica strain used for evolution to TMP-SMX.</title>
        <authorList>
            <person name="Mehta H."/>
            <person name="Weng J."/>
            <person name="Shamoo Y."/>
        </authorList>
    </citation>
    <scope>NUCLEOTIDE SEQUENCE [LARGE SCALE GENOMIC DNA]</scope>
    <source>
        <strain evidence="2 3">ATCC 33727</strain>
    </source>
</reference>
<gene>
    <name evidence="2" type="ORF">C8259_00350</name>
</gene>
<evidence type="ECO:0000256" key="1">
    <source>
        <dbReference type="SAM" id="MobiDB-lite"/>
    </source>
</evidence>
<protein>
    <submittedName>
        <fullName evidence="2">Uncharacterized protein</fullName>
    </submittedName>
</protein>
<organism evidence="2 3">
    <name type="scientific">Nocardia nova</name>
    <dbReference type="NCBI Taxonomy" id="37330"/>
    <lineage>
        <taxon>Bacteria</taxon>
        <taxon>Bacillati</taxon>
        <taxon>Actinomycetota</taxon>
        <taxon>Actinomycetes</taxon>
        <taxon>Mycobacteriales</taxon>
        <taxon>Nocardiaceae</taxon>
        <taxon>Nocardia</taxon>
    </lineage>
</organism>
<dbReference type="AlphaFoldDB" id="A0A2T2ZDS5"/>
<sequence>MEPNRMGFDDLPHTAARGDRGWQVSWLPDRDDLTAEEARDALVVARLSNTHRVRAFARRDWPQIKTLALGIGLDPREAVKLVRDAEAQARETAIPTRVQQIPHLAEAAARHPETADRLVSVDAPTPPTVRTPGRVPGQWLGSGAFLEQDRGMDR</sequence>
<name>A0A2T2ZDS5_9NOCA</name>
<dbReference type="EMBL" id="PYHS01000001">
    <property type="protein sequence ID" value="PSR65876.1"/>
    <property type="molecule type" value="Genomic_DNA"/>
</dbReference>
<proteinExistence type="predicted"/>